<evidence type="ECO:0000313" key="5">
    <source>
        <dbReference type="Proteomes" id="UP000054977"/>
    </source>
</evidence>
<dbReference type="PANTHER" id="PTHR42879:SF2">
    <property type="entry name" value="3-OXOACYL-[ACYL-CARRIER-PROTEIN] REDUCTASE FABG"/>
    <property type="match status" value="1"/>
</dbReference>
<protein>
    <submittedName>
        <fullName evidence="4">Acetoacetyl-CoA reductase</fullName>
    </submittedName>
</protein>
<dbReference type="PRINTS" id="PR00081">
    <property type="entry name" value="GDHRDH"/>
</dbReference>
<dbReference type="InterPro" id="IPR020904">
    <property type="entry name" value="Sc_DH/Rdtase_CS"/>
</dbReference>
<name>A0A158J099_9BURK</name>
<dbReference type="NCBIfam" id="NF009464">
    <property type="entry name" value="PRK12824.1"/>
    <property type="match status" value="1"/>
</dbReference>
<dbReference type="NCBIfam" id="TIGR01829">
    <property type="entry name" value="AcAcCoA_reduct"/>
    <property type="match status" value="1"/>
</dbReference>
<dbReference type="InterPro" id="IPR002347">
    <property type="entry name" value="SDR_fam"/>
</dbReference>
<dbReference type="EMBL" id="FCNW02000049">
    <property type="protein sequence ID" value="SAL61779.1"/>
    <property type="molecule type" value="Genomic_DNA"/>
</dbReference>
<dbReference type="InterPro" id="IPR036291">
    <property type="entry name" value="NAD(P)-bd_dom_sf"/>
</dbReference>
<dbReference type="GO" id="GO:0032787">
    <property type="term" value="P:monocarboxylic acid metabolic process"/>
    <property type="evidence" value="ECO:0007669"/>
    <property type="project" value="UniProtKB-ARBA"/>
</dbReference>
<dbReference type="GO" id="GO:0005737">
    <property type="term" value="C:cytoplasm"/>
    <property type="evidence" value="ECO:0007669"/>
    <property type="project" value="InterPro"/>
</dbReference>
<dbReference type="AlphaFoldDB" id="A0A158J099"/>
<dbReference type="PANTHER" id="PTHR42879">
    <property type="entry name" value="3-OXOACYL-(ACYL-CARRIER-PROTEIN) REDUCTASE"/>
    <property type="match status" value="1"/>
</dbReference>
<dbReference type="InterPro" id="IPR050259">
    <property type="entry name" value="SDR"/>
</dbReference>
<dbReference type="GO" id="GO:0018454">
    <property type="term" value="F:acetoacetyl-CoA reductase activity"/>
    <property type="evidence" value="ECO:0007669"/>
    <property type="project" value="InterPro"/>
</dbReference>
<dbReference type="Pfam" id="PF13561">
    <property type="entry name" value="adh_short_C2"/>
    <property type="match status" value="1"/>
</dbReference>
<reference evidence="4" key="1">
    <citation type="submission" date="2016-01" db="EMBL/GenBank/DDBJ databases">
        <authorList>
            <person name="Peeters C."/>
        </authorList>
    </citation>
    <scope>NUCLEOTIDE SEQUENCE [LARGE SCALE GENOMIC DNA]</scope>
    <source>
        <strain evidence="4">LMG 22934</strain>
    </source>
</reference>
<sequence>MPSRRVALVTGGTGGLGAAVSRRLHDAGMTVVVTHSQRNDHVATWLAQESDNGRQFYAQVVDVADFDSCAECAQRVLNDVGIVDVLVNNAGIARDARFVNMTKANWDAVLRTDLDSLFNMTKPIIARMVERGFGRIVNIGSVNGSRGAFGQTNYAAAKAGIHGFTKSLALEVAKHGVTVNTVSPGYLATAMIESVPQDVMRDKILPQIPIGRLGKPDEVAALVAFLCSDDAAFITGADLAINGGMHMQ</sequence>
<dbReference type="InterPro" id="IPR057326">
    <property type="entry name" value="KR_dom"/>
</dbReference>
<comment type="similarity">
    <text evidence="1">Belongs to the short-chain dehydrogenases/reductases (SDR) family.</text>
</comment>
<dbReference type="PRINTS" id="PR00080">
    <property type="entry name" value="SDRFAMILY"/>
</dbReference>
<keyword evidence="2" id="KW-0560">Oxidoreductase</keyword>
<dbReference type="FunFam" id="3.40.50.720:FF:000173">
    <property type="entry name" value="3-oxoacyl-[acyl-carrier protein] reductase"/>
    <property type="match status" value="1"/>
</dbReference>
<gene>
    <name evidence="4" type="ORF">AWB65_05647</name>
</gene>
<feature type="domain" description="Ketoreductase" evidence="3">
    <location>
        <begin position="5"/>
        <end position="185"/>
    </location>
</feature>
<dbReference type="Gene3D" id="3.40.50.720">
    <property type="entry name" value="NAD(P)-binding Rossmann-like Domain"/>
    <property type="match status" value="1"/>
</dbReference>
<accession>A0A158J099</accession>
<dbReference type="SUPFAM" id="SSF51735">
    <property type="entry name" value="NAD(P)-binding Rossmann-fold domains"/>
    <property type="match status" value="1"/>
</dbReference>
<evidence type="ECO:0000313" key="4">
    <source>
        <dbReference type="EMBL" id="SAL61779.1"/>
    </source>
</evidence>
<dbReference type="PROSITE" id="PS00061">
    <property type="entry name" value="ADH_SHORT"/>
    <property type="match status" value="1"/>
</dbReference>
<evidence type="ECO:0000256" key="1">
    <source>
        <dbReference type="ARBA" id="ARBA00006484"/>
    </source>
</evidence>
<organism evidence="4 5">
    <name type="scientific">Caballeronia humi</name>
    <dbReference type="NCBI Taxonomy" id="326474"/>
    <lineage>
        <taxon>Bacteria</taxon>
        <taxon>Pseudomonadati</taxon>
        <taxon>Pseudomonadota</taxon>
        <taxon>Betaproteobacteria</taxon>
        <taxon>Burkholderiales</taxon>
        <taxon>Burkholderiaceae</taxon>
        <taxon>Caballeronia</taxon>
    </lineage>
</organism>
<dbReference type="GO" id="GO:0042619">
    <property type="term" value="P:poly-hydroxybutyrate biosynthetic process"/>
    <property type="evidence" value="ECO:0007669"/>
    <property type="project" value="InterPro"/>
</dbReference>
<evidence type="ECO:0000259" key="3">
    <source>
        <dbReference type="SMART" id="SM00822"/>
    </source>
</evidence>
<proteinExistence type="inferred from homology"/>
<dbReference type="NCBIfam" id="NF009466">
    <property type="entry name" value="PRK12826.1-2"/>
    <property type="match status" value="1"/>
</dbReference>
<dbReference type="Proteomes" id="UP000054977">
    <property type="component" value="Unassembled WGS sequence"/>
</dbReference>
<dbReference type="STRING" id="326474.AWB65_05647"/>
<comment type="caution">
    <text evidence="4">The sequence shown here is derived from an EMBL/GenBank/DDBJ whole genome shotgun (WGS) entry which is preliminary data.</text>
</comment>
<evidence type="ECO:0000256" key="2">
    <source>
        <dbReference type="ARBA" id="ARBA00023002"/>
    </source>
</evidence>
<dbReference type="SMART" id="SM00822">
    <property type="entry name" value="PKS_KR"/>
    <property type="match status" value="1"/>
</dbReference>
<dbReference type="OrthoDB" id="9802564at2"/>
<keyword evidence="5" id="KW-1185">Reference proteome</keyword>
<dbReference type="InterPro" id="IPR011283">
    <property type="entry name" value="Acetoacetyl-CoA_reductase"/>
</dbReference>
<dbReference type="RefSeq" id="WP_087670297.1">
    <property type="nucleotide sequence ID" value="NZ_FCNW02000049.1"/>
</dbReference>